<keyword evidence="6" id="KW-1003">Cell membrane</keyword>
<comment type="similarity">
    <text evidence="4">Belongs to the spire family.</text>
</comment>
<proteinExistence type="inferred from homology"/>
<dbReference type="eggNOG" id="ENOG502QQPN">
    <property type="taxonomic scope" value="Eukaryota"/>
</dbReference>
<dbReference type="InterPro" id="IPR011019">
    <property type="entry name" value="KIND_dom"/>
</dbReference>
<dbReference type="InterPro" id="IPR029901">
    <property type="entry name" value="Spire"/>
</dbReference>
<feature type="region of interest" description="Disordered" evidence="14">
    <location>
        <begin position="809"/>
        <end position="852"/>
    </location>
</feature>
<keyword evidence="11" id="KW-0009">Actin-binding</keyword>
<keyword evidence="12" id="KW-0206">Cytoskeleton</keyword>
<feature type="compositionally biased region" description="Polar residues" evidence="14">
    <location>
        <begin position="843"/>
        <end position="852"/>
    </location>
</feature>
<dbReference type="Gene3D" id="1.10.510.10">
    <property type="entry name" value="Transferase(Phosphotransferase) domain 1"/>
    <property type="match status" value="1"/>
</dbReference>
<feature type="compositionally biased region" description="Acidic residues" evidence="14">
    <location>
        <begin position="392"/>
        <end position="408"/>
    </location>
</feature>
<feature type="compositionally biased region" description="Polar residues" evidence="14">
    <location>
        <begin position="745"/>
        <end position="764"/>
    </location>
</feature>
<dbReference type="InParanoid" id="C3ZAT8"/>
<evidence type="ECO:0000256" key="3">
    <source>
        <dbReference type="ARBA" id="ARBA00004413"/>
    </source>
</evidence>
<dbReference type="GO" id="GO:0005856">
    <property type="term" value="C:cytoskeleton"/>
    <property type="evidence" value="ECO:0007669"/>
    <property type="project" value="UniProtKB-SubCell"/>
</dbReference>
<dbReference type="Pfam" id="PF16474">
    <property type="entry name" value="KIND"/>
    <property type="match status" value="1"/>
</dbReference>
<dbReference type="GO" id="GO:0016192">
    <property type="term" value="P:vesicle-mediated transport"/>
    <property type="evidence" value="ECO:0007669"/>
    <property type="project" value="InterPro"/>
</dbReference>
<feature type="region of interest" description="Disordered" evidence="14">
    <location>
        <begin position="530"/>
        <end position="552"/>
    </location>
</feature>
<dbReference type="GO" id="GO:0003779">
    <property type="term" value="F:actin binding"/>
    <property type="evidence" value="ECO:0007669"/>
    <property type="project" value="UniProtKB-KW"/>
</dbReference>
<feature type="compositionally biased region" description="Polar residues" evidence="14">
    <location>
        <begin position="530"/>
        <end position="551"/>
    </location>
</feature>
<reference evidence="16" key="1">
    <citation type="journal article" date="2008" name="Nature">
        <title>The amphioxus genome and the evolution of the chordate karyotype.</title>
        <authorList>
            <consortium name="US DOE Joint Genome Institute (JGI-PGF)"/>
            <person name="Putnam N.H."/>
            <person name="Butts T."/>
            <person name="Ferrier D.E.K."/>
            <person name="Furlong R.F."/>
            <person name="Hellsten U."/>
            <person name="Kawashima T."/>
            <person name="Robinson-Rechavi M."/>
            <person name="Shoguchi E."/>
            <person name="Terry A."/>
            <person name="Yu J.-K."/>
            <person name="Benito-Gutierrez E.L."/>
            <person name="Dubchak I."/>
            <person name="Garcia-Fernandez J."/>
            <person name="Gibson-Brown J.J."/>
            <person name="Grigoriev I.V."/>
            <person name="Horton A.C."/>
            <person name="de Jong P.J."/>
            <person name="Jurka J."/>
            <person name="Kapitonov V.V."/>
            <person name="Kohara Y."/>
            <person name="Kuroki Y."/>
            <person name="Lindquist E."/>
            <person name="Lucas S."/>
            <person name="Osoegawa K."/>
            <person name="Pennacchio L.A."/>
            <person name="Salamov A.A."/>
            <person name="Satou Y."/>
            <person name="Sauka-Spengler T."/>
            <person name="Schmutz J."/>
            <person name="Shin-I T."/>
            <person name="Toyoda A."/>
            <person name="Bronner-Fraser M."/>
            <person name="Fujiyama A."/>
            <person name="Holland L.Z."/>
            <person name="Holland P.W.H."/>
            <person name="Satoh N."/>
            <person name="Rokhsar D.S."/>
        </authorList>
    </citation>
    <scope>NUCLEOTIDE SEQUENCE [LARGE SCALE GENOMIC DNA]</scope>
    <source>
        <strain evidence="16">S238N-H82</strain>
        <tissue evidence="16">Testes</tissue>
    </source>
</reference>
<feature type="region of interest" description="Disordered" evidence="14">
    <location>
        <begin position="358"/>
        <end position="425"/>
    </location>
</feature>
<dbReference type="PANTHER" id="PTHR21345">
    <property type="entry name" value="SPIRE"/>
    <property type="match status" value="1"/>
</dbReference>
<gene>
    <name evidence="16" type="ORF">BRAFLDRAFT_68599</name>
</gene>
<organism>
    <name type="scientific">Branchiostoma floridae</name>
    <name type="common">Florida lancelet</name>
    <name type="synonym">Amphioxus</name>
    <dbReference type="NCBI Taxonomy" id="7739"/>
    <lineage>
        <taxon>Eukaryota</taxon>
        <taxon>Metazoa</taxon>
        <taxon>Chordata</taxon>
        <taxon>Cephalochordata</taxon>
        <taxon>Leptocardii</taxon>
        <taxon>Amphioxiformes</taxon>
        <taxon>Branchiostomatidae</taxon>
        <taxon>Branchiostoma</taxon>
    </lineage>
</organism>
<feature type="compositionally biased region" description="Acidic residues" evidence="14">
    <location>
        <begin position="359"/>
        <end position="372"/>
    </location>
</feature>
<dbReference type="EMBL" id="GG666603">
    <property type="protein sequence ID" value="EEN49975.1"/>
    <property type="molecule type" value="Genomic_DNA"/>
</dbReference>
<evidence type="ECO:0000259" key="15">
    <source>
        <dbReference type="PROSITE" id="PS51377"/>
    </source>
</evidence>
<dbReference type="GO" id="GO:0030659">
    <property type="term" value="C:cytoplasmic vesicle membrane"/>
    <property type="evidence" value="ECO:0007669"/>
    <property type="project" value="UniProtKB-SubCell"/>
</dbReference>
<keyword evidence="9" id="KW-0653">Protein transport</keyword>
<dbReference type="GO" id="GO:0015031">
    <property type="term" value="P:protein transport"/>
    <property type="evidence" value="ECO:0007669"/>
    <property type="project" value="UniProtKB-KW"/>
</dbReference>
<keyword evidence="7" id="KW-0963">Cytoplasm</keyword>
<evidence type="ECO:0000256" key="8">
    <source>
        <dbReference type="ARBA" id="ARBA00022737"/>
    </source>
</evidence>
<dbReference type="STRING" id="7739.C3ZAT8"/>
<keyword evidence="5" id="KW-0813">Transport</keyword>
<dbReference type="GO" id="GO:0045010">
    <property type="term" value="P:actin nucleation"/>
    <property type="evidence" value="ECO:0007669"/>
    <property type="project" value="InterPro"/>
</dbReference>
<evidence type="ECO:0000256" key="10">
    <source>
        <dbReference type="ARBA" id="ARBA00023136"/>
    </source>
</evidence>
<protein>
    <recommendedName>
        <fullName evidence="15">KIND domain-containing protein</fullName>
    </recommendedName>
</protein>
<keyword evidence="8" id="KW-0677">Repeat</keyword>
<feature type="compositionally biased region" description="Acidic residues" evidence="14">
    <location>
        <begin position="141"/>
        <end position="151"/>
    </location>
</feature>
<dbReference type="SMART" id="SM00750">
    <property type="entry name" value="KIND"/>
    <property type="match status" value="1"/>
</dbReference>
<evidence type="ECO:0000256" key="14">
    <source>
        <dbReference type="SAM" id="MobiDB-lite"/>
    </source>
</evidence>
<feature type="compositionally biased region" description="Basic and acidic residues" evidence="14">
    <location>
        <begin position="412"/>
        <end position="421"/>
    </location>
</feature>
<accession>C3ZAT8</accession>
<evidence type="ECO:0000256" key="2">
    <source>
        <dbReference type="ARBA" id="ARBA00004245"/>
    </source>
</evidence>
<evidence type="ECO:0000256" key="5">
    <source>
        <dbReference type="ARBA" id="ARBA00022448"/>
    </source>
</evidence>
<dbReference type="GO" id="GO:0005886">
    <property type="term" value="C:plasma membrane"/>
    <property type="evidence" value="ECO:0007669"/>
    <property type="project" value="UniProtKB-SubCell"/>
</dbReference>
<evidence type="ECO:0000256" key="9">
    <source>
        <dbReference type="ARBA" id="ARBA00022927"/>
    </source>
</evidence>
<evidence type="ECO:0000256" key="4">
    <source>
        <dbReference type="ARBA" id="ARBA00010956"/>
    </source>
</evidence>
<comment type="subcellular location">
    <subcellularLocation>
        <location evidence="3">Cell membrane</location>
        <topology evidence="3">Peripheral membrane protein</topology>
        <orientation evidence="3">Cytoplasmic side</orientation>
    </subcellularLocation>
    <subcellularLocation>
        <location evidence="2">Cytoplasm</location>
        <location evidence="2">Cytoskeleton</location>
    </subcellularLocation>
    <subcellularLocation>
        <location evidence="1">Cytoplasmic vesicle membrane</location>
        <topology evidence="1">Peripheral membrane protein</topology>
        <orientation evidence="1">Cytoplasmic side</orientation>
    </subcellularLocation>
</comment>
<evidence type="ECO:0000256" key="13">
    <source>
        <dbReference type="ARBA" id="ARBA00023329"/>
    </source>
</evidence>
<evidence type="ECO:0000256" key="12">
    <source>
        <dbReference type="ARBA" id="ARBA00023212"/>
    </source>
</evidence>
<feature type="region of interest" description="Disordered" evidence="14">
    <location>
        <begin position="743"/>
        <end position="767"/>
    </location>
</feature>
<evidence type="ECO:0000256" key="1">
    <source>
        <dbReference type="ARBA" id="ARBA00004180"/>
    </source>
</evidence>
<dbReference type="PROSITE" id="PS51377">
    <property type="entry name" value="KIND"/>
    <property type="match status" value="1"/>
</dbReference>
<feature type="region of interest" description="Disordered" evidence="14">
    <location>
        <begin position="125"/>
        <end position="151"/>
    </location>
</feature>
<feature type="compositionally biased region" description="Basic and acidic residues" evidence="14">
    <location>
        <begin position="817"/>
        <end position="833"/>
    </location>
</feature>
<name>C3ZAT8_BRAFL</name>
<evidence type="ECO:0000256" key="11">
    <source>
        <dbReference type="ARBA" id="ARBA00023203"/>
    </source>
</evidence>
<keyword evidence="13" id="KW-0968">Cytoplasmic vesicle</keyword>
<sequence>MATSPVAGDGGRSEKDVFSLEEILRAFGAPINEEQAWAMCYQCAKSLQDDWRRCRKECFQFTGGESVALRKDGSVGAVRTESSGPARFESQLVYSLGLVVYRALDYGLSESEERELSHPLEDLIDRMTSNDNDDSQNHDEGIEDSDEEITSEDTVKTLEQVVKISQGFHDLLGTLALKEVKLCASHLQNPSEAAGHYQAVCRALVAECQELTSFLAKISMGKEALREMADEIGDVDDEDLDQLQLAKEEWARLWMQVMKDLRSGVHLKKVVVEHNTGPMEWELTPYEILMDDIRSRRYVLRKVMAKNRQLKPAPPEEKTLHERIMDEIKELPKLKPVSRRNQLVKSQTIDIVRVKTALEQEEEEAEEGDENDGSPTPKKKILKAPDFKFNWDSEEETDSEKENEDFSGYDDVNPKRRKEPDFGDFDPGLPVPVDSVVRYTRSAGVWDWLRASLSDWVVSLLDAGFQTLEQICAYLFPGAGRGLSRLLAAVKGLGTIRDAQTQATAPSYAYPDLPFDEEALVTDLMLDPSTQQRPRRNSLGSETPTQEIATQSHREAWKNPVQCLSLTIEEVMHIREVLVSAELENLQGRREIYLLLKKGKICFSCRSKRFSIFNWSYTCKFCKRGVSQAPGGCREGFMYTLSPTTSPHSSPSNDADQLKEDTPAQVGHPYQVRLQGGSQAPGGSREGFMYTLSLTTGGSLKEDTLTRGSLRLQGGLTVSRGVSKTSGYLGETEGFMYTMKEDTPETTIPQGSTGSAPSTPNASPSIAPKILRQPFLDKAPMMDICVDCKAFVCDIIRASKTTLAYHARRPLTRHQSMRRDKSAPPRAKFDRNNQHLSSVKFDASQQQVSFEK</sequence>
<keyword evidence="10" id="KW-0472">Membrane</keyword>
<dbReference type="AlphaFoldDB" id="C3ZAT8"/>
<evidence type="ECO:0000313" key="16">
    <source>
        <dbReference type="EMBL" id="EEN49975.1"/>
    </source>
</evidence>
<evidence type="ECO:0000256" key="7">
    <source>
        <dbReference type="ARBA" id="ARBA00022490"/>
    </source>
</evidence>
<dbReference type="PANTHER" id="PTHR21345:SF3">
    <property type="entry name" value="PROTEIN SPIRE"/>
    <property type="match status" value="1"/>
</dbReference>
<evidence type="ECO:0000256" key="6">
    <source>
        <dbReference type="ARBA" id="ARBA00022475"/>
    </source>
</evidence>
<feature type="domain" description="KIND" evidence="15">
    <location>
        <begin position="18"/>
        <end position="211"/>
    </location>
</feature>